<evidence type="ECO:0000256" key="1">
    <source>
        <dbReference type="SAM" id="MobiDB-lite"/>
    </source>
</evidence>
<keyword evidence="2" id="KW-1133">Transmembrane helix</keyword>
<dbReference type="GeneID" id="63742011"/>
<evidence type="ECO:0000256" key="2">
    <source>
        <dbReference type="SAM" id="Phobius"/>
    </source>
</evidence>
<organism evidence="3 4">
    <name type="scientific">Metarhizium album (strain ARSEF 1941)</name>
    <dbReference type="NCBI Taxonomy" id="1081103"/>
    <lineage>
        <taxon>Eukaryota</taxon>
        <taxon>Fungi</taxon>
        <taxon>Dikarya</taxon>
        <taxon>Ascomycota</taxon>
        <taxon>Pezizomycotina</taxon>
        <taxon>Sordariomycetes</taxon>
        <taxon>Hypocreomycetidae</taxon>
        <taxon>Hypocreales</taxon>
        <taxon>Clavicipitaceae</taxon>
        <taxon>Metarhizium</taxon>
    </lineage>
</organism>
<feature type="compositionally biased region" description="Low complexity" evidence="1">
    <location>
        <begin position="12"/>
        <end position="23"/>
    </location>
</feature>
<dbReference type="OrthoDB" id="2120024at2759"/>
<evidence type="ECO:0000313" key="3">
    <source>
        <dbReference type="EMBL" id="KHN94650.1"/>
    </source>
</evidence>
<keyword evidence="2" id="KW-0472">Membrane</keyword>
<gene>
    <name evidence="3" type="ORF">MAM_07556</name>
</gene>
<proteinExistence type="predicted"/>
<dbReference type="AlphaFoldDB" id="A0A0B2WNS2"/>
<reference evidence="3 4" key="1">
    <citation type="journal article" date="2014" name="Proc. Natl. Acad. Sci. U.S.A.">
        <title>Trajectory and genomic determinants of fungal-pathogen speciation and host adaptation.</title>
        <authorList>
            <person name="Hu X."/>
            <person name="Xiao G."/>
            <person name="Zheng P."/>
            <person name="Shang Y."/>
            <person name="Su Y."/>
            <person name="Zhang X."/>
            <person name="Liu X."/>
            <person name="Zhan S."/>
            <person name="St Leger R.J."/>
            <person name="Wang C."/>
        </authorList>
    </citation>
    <scope>NUCLEOTIDE SEQUENCE [LARGE SCALE GENOMIC DNA]</scope>
    <source>
        <strain evidence="3 4">ARSEF 1941</strain>
    </source>
</reference>
<comment type="caution">
    <text evidence="3">The sequence shown here is derived from an EMBL/GenBank/DDBJ whole genome shotgun (WGS) entry which is preliminary data.</text>
</comment>
<feature type="compositionally biased region" description="Pro residues" evidence="1">
    <location>
        <begin position="1"/>
        <end position="11"/>
    </location>
</feature>
<dbReference type="EMBL" id="AZHE01000032">
    <property type="protein sequence ID" value="KHN94650.1"/>
    <property type="molecule type" value="Genomic_DNA"/>
</dbReference>
<dbReference type="Proteomes" id="UP000030816">
    <property type="component" value="Unassembled WGS sequence"/>
</dbReference>
<protein>
    <submittedName>
        <fullName evidence="3">Uncharacterized protein</fullName>
    </submittedName>
</protein>
<dbReference type="HOGENOM" id="CLU_137473_2_1_1"/>
<keyword evidence="4" id="KW-1185">Reference proteome</keyword>
<name>A0A0B2WNS2_METAS</name>
<evidence type="ECO:0000313" key="4">
    <source>
        <dbReference type="Proteomes" id="UP000030816"/>
    </source>
</evidence>
<dbReference type="RefSeq" id="XP_040675716.1">
    <property type="nucleotide sequence ID" value="XM_040826354.1"/>
</dbReference>
<sequence length="103" mass="11810">MTVLRPFPPVPRSTTRSYATARTPGPTSRFYKTFTRPVAKVLLVAVFTYQVVYWAWVKLDADEHRRKTDAEIADLEARVTALDKARKADVETKDAAKPKKGWW</sequence>
<feature type="region of interest" description="Disordered" evidence="1">
    <location>
        <begin position="1"/>
        <end position="25"/>
    </location>
</feature>
<feature type="transmembrane region" description="Helical" evidence="2">
    <location>
        <begin position="38"/>
        <end position="57"/>
    </location>
</feature>
<keyword evidence="2" id="KW-0812">Transmembrane</keyword>
<accession>A0A0B2WNS2</accession>